<keyword evidence="3 8" id="KW-0520">NAD</keyword>
<dbReference type="NCBIfam" id="NF003759">
    <property type="entry name" value="PRK05352.1-2"/>
    <property type="match status" value="1"/>
</dbReference>
<dbReference type="InterPro" id="IPR056147">
    <property type="entry name" value="NQRA_N"/>
</dbReference>
<name>A0A517PXT3_9PLAN</name>
<dbReference type="EC" id="7.2.1.1" evidence="8"/>
<keyword evidence="12" id="KW-0560">Oxidoreductase</keyword>
<dbReference type="GO" id="GO:0006814">
    <property type="term" value="P:sodium ion transport"/>
    <property type="evidence" value="ECO:0007669"/>
    <property type="project" value="UniProtKB-UniRule"/>
</dbReference>
<evidence type="ECO:0000256" key="1">
    <source>
        <dbReference type="ARBA" id="ARBA00022448"/>
    </source>
</evidence>
<evidence type="ECO:0000259" key="9">
    <source>
        <dbReference type="Pfam" id="PF05896"/>
    </source>
</evidence>
<feature type="domain" description="NqrA N-terminal barrel-sandwich hybrid" evidence="9">
    <location>
        <begin position="2"/>
        <end position="94"/>
    </location>
</feature>
<comment type="function">
    <text evidence="8">NQR complex catalyzes the reduction of ubiquinone-1 to ubiquinol by two successive reactions, coupled with the transport of Na(+) ions from the cytoplasm to the periplasm. NqrA to NqrE are probably involved in the second step, the conversion of ubisemiquinone to ubiquinol.</text>
</comment>
<dbReference type="Pfam" id="PF24836">
    <property type="entry name" value="NQRA_2nd"/>
    <property type="match status" value="1"/>
</dbReference>
<feature type="domain" description="NqrA second alpha/beta" evidence="11">
    <location>
        <begin position="113"/>
        <end position="257"/>
    </location>
</feature>
<evidence type="ECO:0000259" key="11">
    <source>
        <dbReference type="Pfam" id="PF24836"/>
    </source>
</evidence>
<dbReference type="AlphaFoldDB" id="A0A517PXT3"/>
<proteinExistence type="inferred from homology"/>
<dbReference type="RefSeq" id="WP_145192559.1">
    <property type="nucleotide sequence ID" value="NZ_CP036266.1"/>
</dbReference>
<keyword evidence="2 8" id="KW-1278">Translocase</keyword>
<dbReference type="PANTHER" id="PTHR37839">
    <property type="entry name" value="NA(+)-TRANSLOCATING NADH-QUINONE REDUCTASE SUBUNIT A"/>
    <property type="match status" value="1"/>
</dbReference>
<comment type="catalytic activity">
    <reaction evidence="8">
        <text>a ubiquinone + n Na(+)(in) + NADH + H(+) = a ubiquinol + n Na(+)(out) + NAD(+)</text>
        <dbReference type="Rhea" id="RHEA:47748"/>
        <dbReference type="Rhea" id="RHEA-COMP:9565"/>
        <dbReference type="Rhea" id="RHEA-COMP:9566"/>
        <dbReference type="ChEBI" id="CHEBI:15378"/>
        <dbReference type="ChEBI" id="CHEBI:16389"/>
        <dbReference type="ChEBI" id="CHEBI:17976"/>
        <dbReference type="ChEBI" id="CHEBI:29101"/>
        <dbReference type="ChEBI" id="CHEBI:57540"/>
        <dbReference type="ChEBI" id="CHEBI:57945"/>
        <dbReference type="EC" id="7.2.1.1"/>
    </reaction>
</comment>
<keyword evidence="4 8" id="KW-0915">Sodium</keyword>
<evidence type="ECO:0000313" key="13">
    <source>
        <dbReference type="Proteomes" id="UP000320421"/>
    </source>
</evidence>
<protein>
    <recommendedName>
        <fullName evidence="8">Na(+)-translocating NADH-quinone reductase subunit A</fullName>
        <shortName evidence="8">Na(+)-NQR subunit A</shortName>
        <shortName evidence="8">Na(+)-translocating NQR subunit A</shortName>
        <ecNumber evidence="8">7.2.1.1</ecNumber>
    </recommendedName>
    <alternativeName>
        <fullName evidence="8">NQR complex subunit A</fullName>
    </alternativeName>
    <alternativeName>
        <fullName evidence="8">NQR-1 subunit A</fullName>
    </alternativeName>
</protein>
<evidence type="ECO:0000256" key="2">
    <source>
        <dbReference type="ARBA" id="ARBA00022967"/>
    </source>
</evidence>
<keyword evidence="7 8" id="KW-0739">Sodium transport</keyword>
<evidence type="ECO:0000256" key="4">
    <source>
        <dbReference type="ARBA" id="ARBA00023053"/>
    </source>
</evidence>
<dbReference type="PANTHER" id="PTHR37839:SF1">
    <property type="entry name" value="NA(+)-TRANSLOCATING NADH-QUINONE REDUCTASE SUBUNIT A"/>
    <property type="match status" value="1"/>
</dbReference>
<dbReference type="InterPro" id="IPR022615">
    <property type="entry name" value="NqrA_C_domain"/>
</dbReference>
<organism evidence="12 13">
    <name type="scientific">Gimesia chilikensis</name>
    <dbReference type="NCBI Taxonomy" id="2605989"/>
    <lineage>
        <taxon>Bacteria</taxon>
        <taxon>Pseudomonadati</taxon>
        <taxon>Planctomycetota</taxon>
        <taxon>Planctomycetia</taxon>
        <taxon>Planctomycetales</taxon>
        <taxon>Planctomycetaceae</taxon>
        <taxon>Gimesia</taxon>
    </lineage>
</organism>
<comment type="subunit">
    <text evidence="8">Composed of six subunits; NqrA, NqrB, NqrC, NqrD, NqrE and NqrF.</text>
</comment>
<reference evidence="12 13" key="1">
    <citation type="submission" date="2019-02" db="EMBL/GenBank/DDBJ databases">
        <title>Deep-cultivation of Planctomycetes and their phenomic and genomic characterization uncovers novel biology.</title>
        <authorList>
            <person name="Wiegand S."/>
            <person name="Jogler M."/>
            <person name="Boedeker C."/>
            <person name="Pinto D."/>
            <person name="Vollmers J."/>
            <person name="Rivas-Marin E."/>
            <person name="Kohn T."/>
            <person name="Peeters S.H."/>
            <person name="Heuer A."/>
            <person name="Rast P."/>
            <person name="Oberbeckmann S."/>
            <person name="Bunk B."/>
            <person name="Jeske O."/>
            <person name="Meyerdierks A."/>
            <person name="Storesund J.E."/>
            <person name="Kallscheuer N."/>
            <person name="Luecker S."/>
            <person name="Lage O.M."/>
            <person name="Pohl T."/>
            <person name="Merkel B.J."/>
            <person name="Hornburger P."/>
            <person name="Mueller R.-W."/>
            <person name="Bruemmer F."/>
            <person name="Labrenz M."/>
            <person name="Spormann A.M."/>
            <person name="Op den Camp H."/>
            <person name="Overmann J."/>
            <person name="Amann R."/>
            <person name="Jetten M.S.M."/>
            <person name="Mascher T."/>
            <person name="Medema M.H."/>
            <person name="Devos D.P."/>
            <person name="Kaster A.-K."/>
            <person name="Ovreas L."/>
            <person name="Rohde M."/>
            <person name="Galperin M.Y."/>
            <person name="Jogler C."/>
        </authorList>
    </citation>
    <scope>NUCLEOTIDE SEQUENCE [LARGE SCALE GENOMIC DNA]</scope>
    <source>
        <strain evidence="12 13">HG66A1</strain>
    </source>
</reference>
<evidence type="ECO:0000256" key="3">
    <source>
        <dbReference type="ARBA" id="ARBA00023027"/>
    </source>
</evidence>
<evidence type="ECO:0000259" key="10">
    <source>
        <dbReference type="Pfam" id="PF11973"/>
    </source>
</evidence>
<accession>A0A517PXT3</accession>
<dbReference type="GO" id="GO:0016655">
    <property type="term" value="F:oxidoreductase activity, acting on NAD(P)H, quinone or similar compound as acceptor"/>
    <property type="evidence" value="ECO:0007669"/>
    <property type="project" value="UniProtKB-UniRule"/>
</dbReference>
<comment type="similarity">
    <text evidence="8">Belongs to the NqrA family.</text>
</comment>
<dbReference type="OrthoDB" id="9774536at2"/>
<dbReference type="HAMAP" id="MF_00425">
    <property type="entry name" value="NqrA"/>
    <property type="match status" value="1"/>
</dbReference>
<dbReference type="NCBIfam" id="TIGR01936">
    <property type="entry name" value="nqrA"/>
    <property type="match status" value="1"/>
</dbReference>
<sequence>MITIKKGLDLPIAGEPSALIENGPQVRSVALIGPDYIGMKPTLAVEVGDTVKKGQLLFSDKKIEGVIYTAPAAGKVTEINRGAKRVFQSLVIELAGEEEETFTSYEEGQLASLTREQVTENLLQSGLWTSLRTRPYSKVPSPESTPHSIFVTAIDTSPLAPPPEVVLSEEPRAFSQGLQVLKALTEGKLYLCKAPGTNLPGCELDFVTVEEFGGPHPAGLPGTHIHYLDPVSDKKTVWYINYQDVIAIGKLFSTGQLYNERVISIAGPVVKNPKLVKTIMGASLADLTDGNLEEGVDRVISGSALAGRTAEGPFAYLGRYALQVTALKEGTHRDFLGWMGPGFNKFSVVPVFASSWTGKGKKVPFTTSTEGSKRAMIPIGTYEKVMPLDILPTFLLRALITEDTEQAKLLGCLELDEEDLSLCTFVCPGKYNYGSLLRDNLTKIEIEG</sequence>
<evidence type="ECO:0000256" key="8">
    <source>
        <dbReference type="HAMAP-Rule" id="MF_00425"/>
    </source>
</evidence>
<dbReference type="InterPro" id="IPR008703">
    <property type="entry name" value="NqrA"/>
</dbReference>
<dbReference type="EMBL" id="CP036266">
    <property type="protein sequence ID" value="QDT24132.1"/>
    <property type="molecule type" value="Genomic_DNA"/>
</dbReference>
<evidence type="ECO:0000256" key="5">
    <source>
        <dbReference type="ARBA" id="ARBA00023065"/>
    </source>
</evidence>
<keyword evidence="5 8" id="KW-0406">Ion transport</keyword>
<evidence type="ECO:0000313" key="12">
    <source>
        <dbReference type="EMBL" id="QDT24132.1"/>
    </source>
</evidence>
<gene>
    <name evidence="8 12" type="primary">nqrA</name>
    <name evidence="12" type="ORF">HG66A1_59630</name>
</gene>
<dbReference type="Pfam" id="PF11973">
    <property type="entry name" value="NQRA_SLBB"/>
    <property type="match status" value="1"/>
</dbReference>
<dbReference type="Pfam" id="PF05896">
    <property type="entry name" value="NQRA_N"/>
    <property type="match status" value="1"/>
</dbReference>
<keyword evidence="13" id="KW-1185">Reference proteome</keyword>
<evidence type="ECO:0000256" key="6">
    <source>
        <dbReference type="ARBA" id="ARBA00023075"/>
    </source>
</evidence>
<dbReference type="InterPro" id="IPR056148">
    <property type="entry name" value="NQRA_2nd"/>
</dbReference>
<keyword evidence="6 8" id="KW-0830">Ubiquinone</keyword>
<keyword evidence="1 8" id="KW-0813">Transport</keyword>
<dbReference type="Proteomes" id="UP000320421">
    <property type="component" value="Chromosome"/>
</dbReference>
<evidence type="ECO:0000256" key="7">
    <source>
        <dbReference type="ARBA" id="ARBA00023201"/>
    </source>
</evidence>
<feature type="domain" description="Na(+)-translocating NADH-quinone reductase subunit A C-terminal" evidence="10">
    <location>
        <begin position="262"/>
        <end position="311"/>
    </location>
</feature>